<dbReference type="InterPro" id="IPR029063">
    <property type="entry name" value="SAM-dependent_MTases_sf"/>
</dbReference>
<dbReference type="PANTHER" id="PTHR12049">
    <property type="entry name" value="PROTEIN ARGININE METHYLTRANSFERASE NDUFAF7, MITOCHONDRIAL"/>
    <property type="match status" value="1"/>
</dbReference>
<dbReference type="Proteomes" id="UP000007264">
    <property type="component" value="Unassembled WGS sequence"/>
</dbReference>
<keyword evidence="5 7" id="KW-0496">Mitochondrion</keyword>
<evidence type="ECO:0000256" key="7">
    <source>
        <dbReference type="RuleBase" id="RU364114"/>
    </source>
</evidence>
<dbReference type="STRING" id="574566.I0Z5J7"/>
<name>I0Z5J7_COCSC</name>
<evidence type="ECO:0000256" key="3">
    <source>
        <dbReference type="ARBA" id="ARBA00022603"/>
    </source>
</evidence>
<comment type="catalytic activity">
    <reaction evidence="6 7">
        <text>L-arginyl-[protein] + 2 S-adenosyl-L-methionine = N(omega),N(omega)'-dimethyl-L-arginyl-[protein] + 2 S-adenosyl-L-homocysteine + 2 H(+)</text>
        <dbReference type="Rhea" id="RHEA:48108"/>
        <dbReference type="Rhea" id="RHEA-COMP:10532"/>
        <dbReference type="Rhea" id="RHEA-COMP:11992"/>
        <dbReference type="ChEBI" id="CHEBI:15378"/>
        <dbReference type="ChEBI" id="CHEBI:29965"/>
        <dbReference type="ChEBI" id="CHEBI:57856"/>
        <dbReference type="ChEBI" id="CHEBI:59789"/>
        <dbReference type="ChEBI" id="CHEBI:88221"/>
        <dbReference type="EC" id="2.1.1.320"/>
    </reaction>
</comment>
<dbReference type="OrthoDB" id="17415at2759"/>
<organism evidence="8 9">
    <name type="scientific">Coccomyxa subellipsoidea (strain C-169)</name>
    <name type="common">Green microalga</name>
    <dbReference type="NCBI Taxonomy" id="574566"/>
    <lineage>
        <taxon>Eukaryota</taxon>
        <taxon>Viridiplantae</taxon>
        <taxon>Chlorophyta</taxon>
        <taxon>core chlorophytes</taxon>
        <taxon>Trebouxiophyceae</taxon>
        <taxon>Trebouxiophyceae incertae sedis</taxon>
        <taxon>Coccomyxaceae</taxon>
        <taxon>Coccomyxa</taxon>
        <taxon>Coccomyxa subellipsoidea</taxon>
    </lineage>
</organism>
<proteinExistence type="inferred from homology"/>
<comment type="similarity">
    <text evidence="2 7">Belongs to the NDUFAF7 family.</text>
</comment>
<dbReference type="KEGG" id="csl:COCSUDRAFT_27519"/>
<dbReference type="GeneID" id="17043920"/>
<reference evidence="8 9" key="1">
    <citation type="journal article" date="2012" name="Genome Biol.">
        <title>The genome of the polar eukaryotic microalga coccomyxa subellipsoidea reveals traits of cold adaptation.</title>
        <authorList>
            <person name="Blanc G."/>
            <person name="Agarkova I."/>
            <person name="Grimwood J."/>
            <person name="Kuo A."/>
            <person name="Brueggeman A."/>
            <person name="Dunigan D."/>
            <person name="Gurnon J."/>
            <person name="Ladunga I."/>
            <person name="Lindquist E."/>
            <person name="Lucas S."/>
            <person name="Pangilinan J."/>
            <person name="Proschold T."/>
            <person name="Salamov A."/>
            <person name="Schmutz J."/>
            <person name="Weeks D."/>
            <person name="Yamada T."/>
            <person name="Claverie J.M."/>
            <person name="Grigoriev I."/>
            <person name="Van Etten J."/>
            <person name="Lomsadze A."/>
            <person name="Borodovsky M."/>
        </authorList>
    </citation>
    <scope>NUCLEOTIDE SEQUENCE [LARGE SCALE GENOMIC DNA]</scope>
    <source>
        <strain evidence="8 9">C-169</strain>
    </source>
</reference>
<evidence type="ECO:0000313" key="9">
    <source>
        <dbReference type="Proteomes" id="UP000007264"/>
    </source>
</evidence>
<dbReference type="InterPro" id="IPR003788">
    <property type="entry name" value="NDUFAF7"/>
</dbReference>
<dbReference type="InterPro" id="IPR038375">
    <property type="entry name" value="NDUFAF7_sf"/>
</dbReference>
<dbReference type="PANTHER" id="PTHR12049:SF5">
    <property type="entry name" value="PROTEIN ARGININE METHYLTRANSFERASE NDUFAF7 HOMOLOG, MITOCHONDRIAL"/>
    <property type="match status" value="1"/>
</dbReference>
<comment type="function">
    <text evidence="7">Arginine methyltransferase involved in the assembly or stability of mitochondrial NADH:ubiquinone oxidoreductase complex (complex I).</text>
</comment>
<evidence type="ECO:0000256" key="6">
    <source>
        <dbReference type="ARBA" id="ARBA00048612"/>
    </source>
</evidence>
<evidence type="ECO:0000256" key="2">
    <source>
        <dbReference type="ARBA" id="ARBA00005891"/>
    </source>
</evidence>
<evidence type="ECO:0000256" key="4">
    <source>
        <dbReference type="ARBA" id="ARBA00022679"/>
    </source>
</evidence>
<comment type="caution">
    <text evidence="8">The sequence shown here is derived from an EMBL/GenBank/DDBJ whole genome shotgun (WGS) entry which is preliminary data.</text>
</comment>
<keyword evidence="3 7" id="KW-0489">Methyltransferase</keyword>
<dbReference type="Gene3D" id="3.40.50.12710">
    <property type="match status" value="1"/>
</dbReference>
<evidence type="ECO:0000256" key="1">
    <source>
        <dbReference type="ARBA" id="ARBA00004173"/>
    </source>
</evidence>
<gene>
    <name evidence="8" type="ORF">COCSUDRAFT_27519</name>
</gene>
<keyword evidence="4 7" id="KW-0808">Transferase</keyword>
<evidence type="ECO:0000256" key="5">
    <source>
        <dbReference type="ARBA" id="ARBA00023128"/>
    </source>
</evidence>
<sequence>MVHPLRCLRAPFNFRQLTCNARSVATESASAEPELLGRRSPELLRDYLQKSLYDPHEGYFTSSKGVLPVGSIGQPLQFSKLLGQADYLAAVKQRYNELQVGVHLHQSIFASWLTPSEIFTPYYGQSIANFILDKHSQMAKPDTPLRIFEIGGGTGTLARDILDHLRCSVPEVYRDVQYCSVEISPHLAQLQNRTVADAAGHSSHYQVECRDATDLLGWDSSQSEEPCFLLLMEVLDNCPHDRVHRESTSNPWLQTAVIQKQVSAHATLELLEPLTDDLIQQCLAVGPWEHNGKPVWHRLLDWANTIFLPTKCMMLLDTLVKACPFHCILAADFDQLPETRIPGKNAPLAATTVGGQTIDHSTYLMEPGSADIFFPTDFYMLERMYGVLAKQGLASAGGISTAVMKSEAFMKRYASIADTTTSNGYNPLLQDYSNTSFFVGQLS</sequence>
<dbReference type="GO" id="GO:0005739">
    <property type="term" value="C:mitochondrion"/>
    <property type="evidence" value="ECO:0007669"/>
    <property type="project" value="UniProtKB-SubCell"/>
</dbReference>
<evidence type="ECO:0000313" key="8">
    <source>
        <dbReference type="EMBL" id="EIE25916.1"/>
    </source>
</evidence>
<dbReference type="RefSeq" id="XP_005650460.1">
    <property type="nucleotide sequence ID" value="XM_005650403.1"/>
</dbReference>
<accession>I0Z5J7</accession>
<dbReference type="Pfam" id="PF02636">
    <property type="entry name" value="Methyltransf_28"/>
    <property type="match status" value="1"/>
</dbReference>
<dbReference type="GO" id="GO:0035243">
    <property type="term" value="F:protein-arginine omega-N symmetric methyltransferase activity"/>
    <property type="evidence" value="ECO:0007669"/>
    <property type="project" value="UniProtKB-EC"/>
</dbReference>
<dbReference type="EMBL" id="AGSI01000003">
    <property type="protein sequence ID" value="EIE25916.1"/>
    <property type="molecule type" value="Genomic_DNA"/>
</dbReference>
<dbReference type="eggNOG" id="ENOG502QRKD">
    <property type="taxonomic scope" value="Eukaryota"/>
</dbReference>
<dbReference type="EC" id="2.1.1.320" evidence="7"/>
<dbReference type="AlphaFoldDB" id="I0Z5J7"/>
<dbReference type="SUPFAM" id="SSF53335">
    <property type="entry name" value="S-adenosyl-L-methionine-dependent methyltransferases"/>
    <property type="match status" value="1"/>
</dbReference>
<comment type="subcellular location">
    <subcellularLocation>
        <location evidence="1 7">Mitochondrion</location>
    </subcellularLocation>
</comment>
<dbReference type="GO" id="GO:0032259">
    <property type="term" value="P:methylation"/>
    <property type="evidence" value="ECO:0007669"/>
    <property type="project" value="UniProtKB-KW"/>
</dbReference>
<protein>
    <recommendedName>
        <fullName evidence="7">Protein arginine methyltransferase NDUFAF7</fullName>
        <ecNumber evidence="7">2.1.1.320</ecNumber>
    </recommendedName>
</protein>
<keyword evidence="9" id="KW-1185">Reference proteome</keyword>